<reference evidence="2 3" key="1">
    <citation type="submission" date="2016-10" db="EMBL/GenBank/DDBJ databases">
        <authorList>
            <person name="de Groot N.N."/>
        </authorList>
    </citation>
    <scope>NUCLEOTIDE SEQUENCE [LARGE SCALE GENOMIC DNA]</scope>
    <source>
        <strain evidence="2 3">OK461</strain>
    </source>
</reference>
<protein>
    <submittedName>
        <fullName evidence="2">Uncharacterized protein</fullName>
    </submittedName>
</protein>
<evidence type="ECO:0000256" key="1">
    <source>
        <dbReference type="SAM" id="MobiDB-lite"/>
    </source>
</evidence>
<dbReference type="Proteomes" id="UP000181942">
    <property type="component" value="Unassembled WGS sequence"/>
</dbReference>
<organism evidence="2 3">
    <name type="scientific">Streptomyces mirabilis</name>
    <dbReference type="NCBI Taxonomy" id="68239"/>
    <lineage>
        <taxon>Bacteria</taxon>
        <taxon>Bacillati</taxon>
        <taxon>Actinomycetota</taxon>
        <taxon>Actinomycetes</taxon>
        <taxon>Kitasatosporales</taxon>
        <taxon>Streptomycetaceae</taxon>
        <taxon>Streptomyces</taxon>
    </lineage>
</organism>
<sequence>MRAWWADRKRRYAAVVCAVVLAAAGAGAVVLKTRHPAQAPGAVLTFRSVLNTFYLPRYTAPGHAPWASEYRIRLAAAAAPSGGSQGFARQVEADFDLSVFKGKADIWGENKGYGCARSGFRVTCALPDIKYGEGADFVPFQVKPKPGTASGPAGSIVVTVHSADAPTIRHTTRVMVGSPYLTTRNRKLTGVRPGGEVRLTPAFGNRGDTGVDGGITVVVVADGSTLLPRYGNCRYNKASAATEAQCDFPGPLPVGTAYETDHPVIAVTGQDTRSGSLHYSVWPTADIDGPSQLPVRAVRGTGEVLRLRPVDGGAFTGSESRRSRGAAGALDFETTRVDDVEAVGFTIRGRVGEEVRTEVPYPRGYRGDTMWVTLPDGVSLVTRPPQDLQSEDSYCRKGPAKGGPVACGPGAEPYAVVLLVRIDKRVEGARGSVTVPPGPAADPDQDNNTAPVTVEYIP</sequence>
<proteinExistence type="predicted"/>
<evidence type="ECO:0000313" key="3">
    <source>
        <dbReference type="Proteomes" id="UP000181942"/>
    </source>
</evidence>
<accession>A0A1I2T1Q7</accession>
<name>A0A1I2T1Q7_9ACTN</name>
<dbReference type="AlphaFoldDB" id="A0A1I2T1Q7"/>
<evidence type="ECO:0000313" key="2">
    <source>
        <dbReference type="EMBL" id="SFG58730.1"/>
    </source>
</evidence>
<dbReference type="EMBL" id="FONR01000023">
    <property type="protein sequence ID" value="SFG58730.1"/>
    <property type="molecule type" value="Genomic_DNA"/>
</dbReference>
<gene>
    <name evidence="2" type="ORF">SAMN02787118_12377</name>
</gene>
<feature type="region of interest" description="Disordered" evidence="1">
    <location>
        <begin position="430"/>
        <end position="458"/>
    </location>
</feature>